<reference evidence="1 2" key="1">
    <citation type="submission" date="2018-01" db="EMBL/GenBank/DDBJ databases">
        <title>Co-occurrence of chitin degradation, pigmentation and bioactivity in marine Pseudoalteromonas.</title>
        <authorList>
            <person name="Paulsen S."/>
            <person name="Gram L."/>
            <person name="Machado H."/>
        </authorList>
    </citation>
    <scope>NUCLEOTIDE SEQUENCE [LARGE SCALE GENOMIC DNA]</scope>
    <source>
        <strain evidence="1 2">S3898</strain>
    </source>
</reference>
<accession>A0A4Q7ILW2</accession>
<sequence length="271" mass="31356">MSLYLNINFLPNSFPKAVELWELGDFGNGLIQFEQLAKLMNVNRGTTIKVENFAKSQAKDRVRPSNFSVSHSDPHLKFTHHIYFMHLADWHIDQLIITGFDALIRARESWWQALLKHPNFLMARLMEQEFDEKQNNDSLQMCEIFGWPHEHLPKINNGKPAPLDETIIDTRVNPGHWRFKPGYIEGVAAQMWLGDAFFDAVNLDKSALFDVPWLEATELDNGVVHIKAYDTEFNSDQGEQRAIQIKLRKLLFGQSLHTEDKTFTQLSEFGD</sequence>
<dbReference type="RefSeq" id="WP_130255949.1">
    <property type="nucleotide sequence ID" value="NZ_PPSX01000045.1"/>
</dbReference>
<proteinExistence type="predicted"/>
<protein>
    <submittedName>
        <fullName evidence="1">Uncharacterized protein</fullName>
    </submittedName>
</protein>
<dbReference type="EMBL" id="PPSX01000045">
    <property type="protein sequence ID" value="RZQ52665.1"/>
    <property type="molecule type" value="Genomic_DNA"/>
</dbReference>
<dbReference type="Proteomes" id="UP000291338">
    <property type="component" value="Unassembled WGS sequence"/>
</dbReference>
<dbReference type="AlphaFoldDB" id="A0A4Q7ILW2"/>
<organism evidence="1 2">
    <name type="scientific">Pseudoalteromonas phenolica</name>
    <dbReference type="NCBI Taxonomy" id="161398"/>
    <lineage>
        <taxon>Bacteria</taxon>
        <taxon>Pseudomonadati</taxon>
        <taxon>Pseudomonadota</taxon>
        <taxon>Gammaproteobacteria</taxon>
        <taxon>Alteromonadales</taxon>
        <taxon>Pseudoalteromonadaceae</taxon>
        <taxon>Pseudoalteromonas</taxon>
    </lineage>
</organism>
<comment type="caution">
    <text evidence="1">The sequence shown here is derived from an EMBL/GenBank/DDBJ whole genome shotgun (WGS) entry which is preliminary data.</text>
</comment>
<evidence type="ECO:0000313" key="1">
    <source>
        <dbReference type="EMBL" id="RZQ52665.1"/>
    </source>
</evidence>
<gene>
    <name evidence="1" type="ORF">C1E23_12810</name>
</gene>
<name>A0A4Q7ILW2_9GAMM</name>
<evidence type="ECO:0000313" key="2">
    <source>
        <dbReference type="Proteomes" id="UP000291338"/>
    </source>
</evidence>